<accession>A0A420ZBP6</accession>
<dbReference type="EMBL" id="QMNG01000044">
    <property type="protein sequence ID" value="RLC36579.1"/>
    <property type="molecule type" value="Genomic_DNA"/>
</dbReference>
<sequence>MKKIQTTVIFVAALFLLVPFVVNAASVVMSPTEISIEPEETFAITLTANPGVSTVYTTGVNISFDADVVEVTGFSFSSNWVEVKQSGYDVVDNESGVLVKTAGYPGGFSSPKVFGVVTLRSKSEGDAEFNLTNESLMLDETSSDIYVAASEGRSASIYVSPVEEPQTEDTVVEEPVYEENAADKETIQEVPEFATTTAPEQTTTTEEMDTEPQPQSTFIAAVFKIITFGTGNNWVGLGFLIVIATVTYILVRKARKTKKKLTQ</sequence>
<organism evidence="3">
    <name type="scientific">candidate division Kazan bacterium</name>
    <dbReference type="NCBI Taxonomy" id="2202143"/>
    <lineage>
        <taxon>Bacteria</taxon>
        <taxon>Bacteria division Kazan-3B-28</taxon>
    </lineage>
</organism>
<evidence type="ECO:0000256" key="2">
    <source>
        <dbReference type="SAM" id="SignalP"/>
    </source>
</evidence>
<dbReference type="SUPFAM" id="SSF49384">
    <property type="entry name" value="Carbohydrate-binding domain"/>
    <property type="match status" value="1"/>
</dbReference>
<evidence type="ECO:0000313" key="3">
    <source>
        <dbReference type="EMBL" id="RLC36579.1"/>
    </source>
</evidence>
<dbReference type="Gene3D" id="2.60.40.680">
    <property type="match status" value="1"/>
</dbReference>
<reference evidence="3" key="1">
    <citation type="submission" date="2018-06" db="EMBL/GenBank/DDBJ databases">
        <title>Extensive metabolic versatility and redundancy in microbially diverse, dynamic hydrothermal sediments.</title>
        <authorList>
            <person name="Dombrowski N."/>
            <person name="Teske A."/>
            <person name="Baker B.J."/>
        </authorList>
    </citation>
    <scope>NUCLEOTIDE SEQUENCE [LARGE SCALE GENOMIC DNA]</scope>
    <source>
        <strain evidence="3">B79_G16</strain>
    </source>
</reference>
<evidence type="ECO:0000256" key="1">
    <source>
        <dbReference type="SAM" id="Phobius"/>
    </source>
</evidence>
<dbReference type="Proteomes" id="UP000281261">
    <property type="component" value="Unassembled WGS sequence"/>
</dbReference>
<feature type="chain" id="PRO_5019460521" description="Cohesin domain-containing protein" evidence="2">
    <location>
        <begin position="25"/>
        <end position="263"/>
    </location>
</feature>
<name>A0A420ZBP6_UNCK3</name>
<gene>
    <name evidence="3" type="ORF">DRH29_04285</name>
</gene>
<keyword evidence="1" id="KW-1133">Transmembrane helix</keyword>
<feature type="transmembrane region" description="Helical" evidence="1">
    <location>
        <begin position="234"/>
        <end position="251"/>
    </location>
</feature>
<dbReference type="AlphaFoldDB" id="A0A420ZBP6"/>
<keyword evidence="1" id="KW-0472">Membrane</keyword>
<protein>
    <recommendedName>
        <fullName evidence="4">Cohesin domain-containing protein</fullName>
    </recommendedName>
</protein>
<keyword evidence="2" id="KW-0732">Signal</keyword>
<feature type="signal peptide" evidence="2">
    <location>
        <begin position="1"/>
        <end position="24"/>
    </location>
</feature>
<comment type="caution">
    <text evidence="3">The sequence shown here is derived from an EMBL/GenBank/DDBJ whole genome shotgun (WGS) entry which is preliminary data.</text>
</comment>
<keyword evidence="1" id="KW-0812">Transmembrane</keyword>
<dbReference type="GO" id="GO:0030246">
    <property type="term" value="F:carbohydrate binding"/>
    <property type="evidence" value="ECO:0007669"/>
    <property type="project" value="InterPro"/>
</dbReference>
<proteinExistence type="predicted"/>
<evidence type="ECO:0008006" key="4">
    <source>
        <dbReference type="Google" id="ProtNLM"/>
    </source>
</evidence>
<dbReference type="InterPro" id="IPR008965">
    <property type="entry name" value="CBM2/CBM3_carb-bd_dom_sf"/>
</dbReference>